<evidence type="ECO:0000256" key="1">
    <source>
        <dbReference type="ARBA" id="ARBA00004141"/>
    </source>
</evidence>
<evidence type="ECO:0000256" key="4">
    <source>
        <dbReference type="ARBA" id="ARBA00022692"/>
    </source>
</evidence>
<dbReference type="PANTHER" id="PTHR11562:SF17">
    <property type="entry name" value="RE54080P-RELATED"/>
    <property type="match status" value="1"/>
</dbReference>
<organism evidence="11 12">
    <name type="scientific">Microbacterium ginsengisoli</name>
    <dbReference type="NCBI Taxonomy" id="400772"/>
    <lineage>
        <taxon>Bacteria</taxon>
        <taxon>Bacillati</taxon>
        <taxon>Actinomycetota</taxon>
        <taxon>Actinomycetes</taxon>
        <taxon>Micrococcales</taxon>
        <taxon>Microbacteriaceae</taxon>
        <taxon>Microbacterium</taxon>
    </lineage>
</organism>
<feature type="transmembrane region" description="Helical" evidence="8">
    <location>
        <begin position="57"/>
        <end position="75"/>
    </location>
</feature>
<dbReference type="OrthoDB" id="9809646at2"/>
<accession>A0A0F0LRV7</accession>
<comment type="caution">
    <text evidence="11">The sequence shown here is derived from an EMBL/GenBank/DDBJ whole genome shotgun (WGS) entry which is preliminary data.</text>
</comment>
<evidence type="ECO:0000256" key="8">
    <source>
        <dbReference type="SAM" id="Phobius"/>
    </source>
</evidence>
<dbReference type="InterPro" id="IPR027470">
    <property type="entry name" value="Cation_efflux_CTD"/>
</dbReference>
<feature type="transmembrane region" description="Helical" evidence="8">
    <location>
        <begin position="20"/>
        <end position="45"/>
    </location>
</feature>
<dbReference type="SUPFAM" id="SSF161111">
    <property type="entry name" value="Cation efflux protein transmembrane domain-like"/>
    <property type="match status" value="1"/>
</dbReference>
<dbReference type="GO" id="GO:0005886">
    <property type="term" value="C:plasma membrane"/>
    <property type="evidence" value="ECO:0007669"/>
    <property type="project" value="TreeGrafter"/>
</dbReference>
<dbReference type="InterPro" id="IPR058533">
    <property type="entry name" value="Cation_efflux_TM"/>
</dbReference>
<dbReference type="PANTHER" id="PTHR11562">
    <property type="entry name" value="CATION EFFLUX PROTEIN/ ZINC TRANSPORTER"/>
    <property type="match status" value="1"/>
</dbReference>
<comment type="similarity">
    <text evidence="2">Belongs to the cation diffusion facilitator (CDF) transporter (TC 2.A.4) family. SLC30A subfamily.</text>
</comment>
<dbReference type="GO" id="GO:0005385">
    <property type="term" value="F:zinc ion transmembrane transporter activity"/>
    <property type="evidence" value="ECO:0007669"/>
    <property type="project" value="TreeGrafter"/>
</dbReference>
<dbReference type="Gene3D" id="1.20.1510.10">
    <property type="entry name" value="Cation efflux protein transmembrane domain"/>
    <property type="match status" value="1"/>
</dbReference>
<dbReference type="RefSeq" id="WP_045248537.1">
    <property type="nucleotide sequence ID" value="NZ_DAIQHQ010000008.1"/>
</dbReference>
<dbReference type="STRING" id="400772.RR49_02667"/>
<dbReference type="Pfam" id="PF01545">
    <property type="entry name" value="Cation_efflux"/>
    <property type="match status" value="1"/>
</dbReference>
<dbReference type="PATRIC" id="fig|400772.4.peg.2680"/>
<dbReference type="Pfam" id="PF16916">
    <property type="entry name" value="ZT_dimer"/>
    <property type="match status" value="1"/>
</dbReference>
<evidence type="ECO:0000256" key="7">
    <source>
        <dbReference type="ARBA" id="ARBA00023136"/>
    </source>
</evidence>
<evidence type="ECO:0000313" key="11">
    <source>
        <dbReference type="EMBL" id="KJL35439.1"/>
    </source>
</evidence>
<comment type="subcellular location">
    <subcellularLocation>
        <location evidence="1">Membrane</location>
        <topology evidence="1">Multi-pass membrane protein</topology>
    </subcellularLocation>
</comment>
<name>A0A0F0LRV7_9MICO</name>
<dbReference type="InterPro" id="IPR036837">
    <property type="entry name" value="Cation_efflux_CTD_sf"/>
</dbReference>
<keyword evidence="7 8" id="KW-0472">Membrane</keyword>
<dbReference type="AlphaFoldDB" id="A0A0F0LRV7"/>
<sequence>MHDHAHGAGGLRGGSNRRLLAISLSITSVVFVVQVVGAILTGSLALLADSAHMLTDAAALVVALIASAVAARPANERRTFGYQRAEVFGALINGVILIGLSVWIVVEAITRLVSNEDAHVLAGPMLVVAIVGLLANATAMWLLSAAQRHSLNVRGAYIEVMGDLLGSAAVIIAAVVILVTGFGQADAIASLAIAALMIPRAIGLLREVFSVLAESAPAGMQVEKIRDHILQTHGVVAVHDVHVWQLTRGAPVFSAHVVVTDECFASGEAGGILSRLQTCLADHFDVEHSTFQLEPAGHVEHDAHV</sequence>
<evidence type="ECO:0000256" key="5">
    <source>
        <dbReference type="ARBA" id="ARBA00022989"/>
    </source>
</evidence>
<proteinExistence type="inferred from homology"/>
<evidence type="ECO:0000313" key="12">
    <source>
        <dbReference type="Proteomes" id="UP000033451"/>
    </source>
</evidence>
<evidence type="ECO:0000259" key="9">
    <source>
        <dbReference type="Pfam" id="PF01545"/>
    </source>
</evidence>
<feature type="domain" description="Cation efflux protein cytoplasmic" evidence="10">
    <location>
        <begin position="219"/>
        <end position="295"/>
    </location>
</feature>
<keyword evidence="5 8" id="KW-1133">Transmembrane helix</keyword>
<feature type="domain" description="Cation efflux protein transmembrane" evidence="9">
    <location>
        <begin position="21"/>
        <end position="212"/>
    </location>
</feature>
<dbReference type="InterPro" id="IPR027469">
    <property type="entry name" value="Cation_efflux_TMD_sf"/>
</dbReference>
<dbReference type="EMBL" id="JYIY01000079">
    <property type="protein sequence ID" value="KJL35439.1"/>
    <property type="molecule type" value="Genomic_DNA"/>
</dbReference>
<evidence type="ECO:0000256" key="3">
    <source>
        <dbReference type="ARBA" id="ARBA00022448"/>
    </source>
</evidence>
<dbReference type="SUPFAM" id="SSF160240">
    <property type="entry name" value="Cation efflux protein cytoplasmic domain-like"/>
    <property type="match status" value="1"/>
</dbReference>
<keyword evidence="4 8" id="KW-0812">Transmembrane</keyword>
<dbReference type="InterPro" id="IPR050681">
    <property type="entry name" value="CDF/SLC30A"/>
</dbReference>
<protein>
    <submittedName>
        <fullName evidence="11">Cadmium, cobalt and zinc/H(+)-K(+) antiporter</fullName>
    </submittedName>
</protein>
<evidence type="ECO:0000256" key="2">
    <source>
        <dbReference type="ARBA" id="ARBA00008873"/>
    </source>
</evidence>
<keyword evidence="12" id="KW-1185">Reference proteome</keyword>
<feature type="transmembrane region" description="Helical" evidence="8">
    <location>
        <begin position="164"/>
        <end position="182"/>
    </location>
</feature>
<evidence type="ECO:0000256" key="6">
    <source>
        <dbReference type="ARBA" id="ARBA00023065"/>
    </source>
</evidence>
<dbReference type="Proteomes" id="UP000033451">
    <property type="component" value="Unassembled WGS sequence"/>
</dbReference>
<reference evidence="11 12" key="1">
    <citation type="submission" date="2015-02" db="EMBL/GenBank/DDBJ databases">
        <title>Draft genome sequences of ten Microbacterium spp. with emphasis on heavy metal contaminated environments.</title>
        <authorList>
            <person name="Corretto E."/>
        </authorList>
    </citation>
    <scope>NUCLEOTIDE SEQUENCE [LARGE SCALE GENOMIC DNA]</scope>
    <source>
        <strain evidence="11 12">DSM 18659</strain>
    </source>
</reference>
<gene>
    <name evidence="11" type="primary">czcD</name>
    <name evidence="11" type="ORF">RR49_02667</name>
</gene>
<evidence type="ECO:0000259" key="10">
    <source>
        <dbReference type="Pfam" id="PF16916"/>
    </source>
</evidence>
<feature type="transmembrane region" description="Helical" evidence="8">
    <location>
        <begin position="87"/>
        <end position="106"/>
    </location>
</feature>
<keyword evidence="6" id="KW-0406">Ion transport</keyword>
<dbReference type="InterPro" id="IPR002524">
    <property type="entry name" value="Cation_efflux"/>
</dbReference>
<feature type="transmembrane region" description="Helical" evidence="8">
    <location>
        <begin position="118"/>
        <end position="143"/>
    </location>
</feature>
<dbReference type="NCBIfam" id="TIGR01297">
    <property type="entry name" value="CDF"/>
    <property type="match status" value="1"/>
</dbReference>
<keyword evidence="3" id="KW-0813">Transport</keyword>